<keyword evidence="1" id="KW-0472">Membrane</keyword>
<keyword evidence="1" id="KW-1133">Transmembrane helix</keyword>
<dbReference type="EMBL" id="FWYF01000003">
    <property type="protein sequence ID" value="SMD37310.1"/>
    <property type="molecule type" value="Genomic_DNA"/>
</dbReference>
<sequence>MDDSMLYYLVLGAIYVLSKLFKKKKNQDVPAELEEYEEIETHRPTKKPTPTFEDILKELTGEETPVFTKRQKEEPLPPAPEPILATDLVDYQSKNVEALDKDDLIDIVPHKPMERKKIEFMRDSHFEVEEEENEMAEGIEEMLSDYDGVRKALVLKEVFDRKY</sequence>
<protein>
    <submittedName>
        <fullName evidence="2">Uncharacterized protein</fullName>
    </submittedName>
</protein>
<keyword evidence="3" id="KW-1185">Reference proteome</keyword>
<keyword evidence="1" id="KW-0812">Transmembrane</keyword>
<evidence type="ECO:0000256" key="1">
    <source>
        <dbReference type="SAM" id="Phobius"/>
    </source>
</evidence>
<dbReference type="AlphaFoldDB" id="A0A1W2GKY0"/>
<proteinExistence type="predicted"/>
<evidence type="ECO:0000313" key="2">
    <source>
        <dbReference type="EMBL" id="SMD37310.1"/>
    </source>
</evidence>
<dbReference type="OrthoDB" id="9954103at2"/>
<dbReference type="RefSeq" id="WP_084373956.1">
    <property type="nucleotide sequence ID" value="NZ_FWYF01000003.1"/>
</dbReference>
<dbReference type="Proteomes" id="UP000192472">
    <property type="component" value="Unassembled WGS sequence"/>
</dbReference>
<reference evidence="2 3" key="1">
    <citation type="submission" date="2017-04" db="EMBL/GenBank/DDBJ databases">
        <authorList>
            <person name="Afonso C.L."/>
            <person name="Miller P.J."/>
            <person name="Scott M.A."/>
            <person name="Spackman E."/>
            <person name="Goraichik I."/>
            <person name="Dimitrov K.M."/>
            <person name="Suarez D.L."/>
            <person name="Swayne D.E."/>
        </authorList>
    </citation>
    <scope>NUCLEOTIDE SEQUENCE [LARGE SCALE GENOMIC DNA]</scope>
    <source>
        <strain evidence="2 3">DSM 26133</strain>
    </source>
</reference>
<gene>
    <name evidence="2" type="ORF">SAMN04488029_3343</name>
</gene>
<evidence type="ECO:0000313" key="3">
    <source>
        <dbReference type="Proteomes" id="UP000192472"/>
    </source>
</evidence>
<accession>A0A1W2GKY0</accession>
<name>A0A1W2GKY0_REIFA</name>
<feature type="transmembrane region" description="Helical" evidence="1">
    <location>
        <begin position="6"/>
        <end position="21"/>
    </location>
</feature>
<organism evidence="2 3">
    <name type="scientific">Reichenbachiella faecimaris</name>
    <dbReference type="NCBI Taxonomy" id="692418"/>
    <lineage>
        <taxon>Bacteria</taxon>
        <taxon>Pseudomonadati</taxon>
        <taxon>Bacteroidota</taxon>
        <taxon>Cytophagia</taxon>
        <taxon>Cytophagales</taxon>
        <taxon>Reichenbachiellaceae</taxon>
        <taxon>Reichenbachiella</taxon>
    </lineage>
</organism>